<reference evidence="5 6" key="1">
    <citation type="submission" date="2014-06" db="EMBL/GenBank/DDBJ databases">
        <authorList>
            <person name="Swart Estienne"/>
        </authorList>
    </citation>
    <scope>NUCLEOTIDE SEQUENCE [LARGE SCALE GENOMIC DNA]</scope>
    <source>
        <strain evidence="5 6">130c</strain>
    </source>
</reference>
<feature type="region of interest" description="Disordered" evidence="1">
    <location>
        <begin position="1022"/>
        <end position="1061"/>
    </location>
</feature>
<name>A0A078A338_STYLE</name>
<keyword evidence="6" id="KW-1185">Reference proteome</keyword>
<dbReference type="GO" id="GO:0006355">
    <property type="term" value="P:regulation of DNA-templated transcription"/>
    <property type="evidence" value="ECO:0007669"/>
    <property type="project" value="InterPro"/>
</dbReference>
<dbReference type="NCBIfam" id="TIGR00229">
    <property type="entry name" value="sensory_box"/>
    <property type="match status" value="1"/>
</dbReference>
<feature type="transmembrane region" description="Helical" evidence="2">
    <location>
        <begin position="185"/>
        <end position="210"/>
    </location>
</feature>
<feature type="transmembrane region" description="Helical" evidence="2">
    <location>
        <begin position="1102"/>
        <end position="1123"/>
    </location>
</feature>
<dbReference type="InterPro" id="IPR057352">
    <property type="entry name" value="TPR_TmcB/C"/>
</dbReference>
<dbReference type="Pfam" id="PF25474">
    <property type="entry name" value="TPR_TmcB"/>
    <property type="match status" value="1"/>
</dbReference>
<dbReference type="PANTHER" id="PTHR31600:SF2">
    <property type="entry name" value="GAMETE ENRICHED GENE 10 PROTEIN-RELATED"/>
    <property type="match status" value="1"/>
</dbReference>
<feature type="transmembrane region" description="Helical" evidence="2">
    <location>
        <begin position="337"/>
        <end position="363"/>
    </location>
</feature>
<dbReference type="EMBL" id="CCKQ01005367">
    <property type="protein sequence ID" value="CDW76577.1"/>
    <property type="molecule type" value="Genomic_DNA"/>
</dbReference>
<dbReference type="InParanoid" id="A0A078A338"/>
<dbReference type="InterPro" id="IPR035965">
    <property type="entry name" value="PAS-like_dom_sf"/>
</dbReference>
<evidence type="ECO:0000256" key="2">
    <source>
        <dbReference type="SAM" id="Phobius"/>
    </source>
</evidence>
<feature type="domain" description="TmcB/TmcC TPR repeats" evidence="4">
    <location>
        <begin position="607"/>
        <end position="719"/>
    </location>
</feature>
<sequence length="1839" mass="216676">MKNNKLQSKKEPQNQENNMNKTVNQLASMNFSNLKSPHSVIEPKKKKWNKEKLKQEFFKVVNQLIYFMPVSGSIYSIILIGEFLIFCSFFFYKFEIGRYNITRPSLEKQALGDHFMIGTYLGYFNIKQVLLNNTNENESYVCLSIILTGLILNFAFLFIISLQAYSKKGHEILGVKSFQKNMIKIFALVQLLLMKIAFVPIFVILCSFIVCVSSDSLEYANQSFAFVNYYYTFECWNMSHIFVSIISFSFLGMVIGLILPYSLMLMDGRAISSLAWGCSLNRAEFIKTLQKILIVLSVNADIYSNWILLIFQIAMMILSLMVLHQRNKYFYFSNRKVYIATIIQESAILWLSMITLIISCILIEFSVGCFLYIMASTLLFVGLSVVYFLRKDSSCHLVRYSMLETPEEYEQYFLQLRKYFKQIDHKTIDKTILFGLIKSHQIDCDDQKCMCELLYNLISSNRLQQYLNQFDDKLLMQFNLRMIDESHLKSIDKDTIIAEELLNDDVELINKSDPKQAKLFEHKFQNMLFVLYYNMLSKIVQRFPQYYRLKFIQMDTLNEDLNNEFKAYFLVIKIMQEKPPFEWQFFLHQMKQNIEIIMFNKYQSLKNNKHGIDIIKVSDFESMFLKFEKLIIDTANNCLNFWKELMENKTSCDVNRIHDFGVQIANTYTNVSDLAKNMIDMYPNHMMLLKIYAYFLSDVMNNEEEASEINSKVKSFMSNQSNLQNRVQEQSNNEADENKFFGYNTKTVLITMTVTPKDIGNIVNANFETKELLGYKNKEIKGKNVRILMPKILSDNHDSFIQNYFETAKAKIIEVKRIVIAKDKQGFIIPVHILVKAIPNLQRNLTFVGFLKKVDENDPFMQPPSIFAGQEYHLIVTDPEGQIHGFSRNCWETFGFSPQFFFNRFGDPEQQIKMDKIIKNIKNPFFLSKLEHKKDGQYCCLDTNHIMETISKELLSRDEQEVLKTISGSYNINLQANEMKFADGQIVLKIFKVLKVSRIIRSQNVLDMIQLKVDEINEISDTDQEESTISQQNLINHDAKEDSIEEDDDVRNHGSNPNHMDFSEESIQSTIKIIEINQSSKYLQTFKKSISNKQMPKSINQLNWLVIAFVILIVIIQSFDLYWNLQFYQYAEENQINLQRLFKKQNQVSQITSNVINAALINLKIQDNQYKNYTNRLNYFQQLIMRDYEELDDIENIMQGNSYRFMFFEMGHFDENIEFSIENLFQDSSRNEELKSMRYVISQFISKIQPYDADVSKYCFTPEIFKIGSEEKVRERNQTQKDVFFIIQNTIKRLADINNLQNEDFYKGFKEVLDKHLIVIAIEFVFCAVFVILSGFVVFPIVIGVQKNKVMILSIYFDLPFYEIEKSFRKCLYFMAKIESKLDDQSESTEEALYAKRIIEFEEQQKMLQQEEKKEDEQSVDLSVSSERSSKRHLFDIDEGEFDVPQIGIKRKQTLRRQSTFKQNDIQPRIIYHQQSKQQEQLNESQQFRNFKDFNNSLNSQLNLNKSNKQIQDEVKEKEIDQMRRSSSLSGIDKNKMFKDIKVQNSKINMITLFVIMIFISYFATSFAVNRNYIDDIQEGIDYQYELYSEKHSLQYVFLYFVQELMQNTVLTYENNGQTTSYISSYVTNIQNVQQLKEKFKRQNSTGLLSGIASNYIDLIEREPLCDTIQEYLEDQFSRTQCRYIGDGTLKLGMKHTINMILYQFQQLHINFEQIKVAKYSTNVTNQMLLKLLNNPFLLEFSFLSNTYLYASFIGLLDNVRKSVDQYYSKIWLFVELKFGFFIIFTFLILTVVWRIFLRNIQSEIFRSKGMLNMIPTEFLEKQNNLKSLSLNKLMDIQN</sequence>
<dbReference type="Pfam" id="PF13426">
    <property type="entry name" value="PAS_9"/>
    <property type="match status" value="1"/>
</dbReference>
<dbReference type="InterPro" id="IPR052994">
    <property type="entry name" value="Tiny_macrocysts_regulators"/>
</dbReference>
<feature type="transmembrane region" description="Helical" evidence="2">
    <location>
        <begin position="370"/>
        <end position="389"/>
    </location>
</feature>
<evidence type="ECO:0000259" key="3">
    <source>
        <dbReference type="Pfam" id="PF13426"/>
    </source>
</evidence>
<evidence type="ECO:0000259" key="4">
    <source>
        <dbReference type="Pfam" id="PF25474"/>
    </source>
</evidence>
<feature type="transmembrane region" description="Helical" evidence="2">
    <location>
        <begin position="1737"/>
        <end position="1757"/>
    </location>
</feature>
<keyword evidence="2" id="KW-1133">Transmembrane helix</keyword>
<protein>
    <submittedName>
        <fullName evidence="5">Pas domain s-box family protein</fullName>
    </submittedName>
</protein>
<keyword evidence="2" id="KW-0472">Membrane</keyword>
<dbReference type="InterPro" id="IPR000014">
    <property type="entry name" value="PAS"/>
</dbReference>
<feature type="transmembrane region" description="Helical" evidence="2">
    <location>
        <begin position="1317"/>
        <end position="1343"/>
    </location>
</feature>
<gene>
    <name evidence="5" type="primary">Contig15241.g16235</name>
    <name evidence="5" type="ORF">STYLEM_5537</name>
</gene>
<feature type="transmembrane region" description="Helical" evidence="2">
    <location>
        <begin position="64"/>
        <end position="92"/>
    </location>
</feature>
<evidence type="ECO:0000256" key="1">
    <source>
        <dbReference type="SAM" id="MobiDB-lite"/>
    </source>
</evidence>
<dbReference type="OMA" id="HIMETIS"/>
<dbReference type="OrthoDB" id="312072at2759"/>
<dbReference type="SUPFAM" id="SSF55785">
    <property type="entry name" value="PYP-like sensor domain (PAS domain)"/>
    <property type="match status" value="1"/>
</dbReference>
<evidence type="ECO:0000313" key="5">
    <source>
        <dbReference type="EMBL" id="CDW76577.1"/>
    </source>
</evidence>
<accession>A0A078A338</accession>
<feature type="domain" description="PAS" evidence="3">
    <location>
        <begin position="758"/>
        <end position="849"/>
    </location>
</feature>
<feature type="transmembrane region" description="Helical" evidence="2">
    <location>
        <begin position="1777"/>
        <end position="1798"/>
    </location>
</feature>
<organism evidence="5 6">
    <name type="scientific">Stylonychia lemnae</name>
    <name type="common">Ciliate</name>
    <dbReference type="NCBI Taxonomy" id="5949"/>
    <lineage>
        <taxon>Eukaryota</taxon>
        <taxon>Sar</taxon>
        <taxon>Alveolata</taxon>
        <taxon>Ciliophora</taxon>
        <taxon>Intramacronucleata</taxon>
        <taxon>Spirotrichea</taxon>
        <taxon>Stichotrichia</taxon>
        <taxon>Sporadotrichida</taxon>
        <taxon>Oxytrichidae</taxon>
        <taxon>Stylonychinae</taxon>
        <taxon>Stylonychia</taxon>
    </lineage>
</organism>
<dbReference type="Gene3D" id="3.30.450.20">
    <property type="entry name" value="PAS domain"/>
    <property type="match status" value="1"/>
</dbReference>
<feature type="transmembrane region" description="Helical" evidence="2">
    <location>
        <begin position="306"/>
        <end position="325"/>
    </location>
</feature>
<feature type="transmembrane region" description="Helical" evidence="2">
    <location>
        <begin position="241"/>
        <end position="263"/>
    </location>
</feature>
<dbReference type="PANTHER" id="PTHR31600">
    <property type="entry name" value="TINY MACROCYSTS PROTEIN B-RELATED"/>
    <property type="match status" value="1"/>
</dbReference>
<evidence type="ECO:0000313" key="6">
    <source>
        <dbReference type="Proteomes" id="UP000039865"/>
    </source>
</evidence>
<feature type="transmembrane region" description="Helical" evidence="2">
    <location>
        <begin position="1548"/>
        <end position="1569"/>
    </location>
</feature>
<keyword evidence="2" id="KW-0812">Transmembrane</keyword>
<proteinExistence type="predicted"/>
<feature type="transmembrane region" description="Helical" evidence="2">
    <location>
        <begin position="140"/>
        <end position="165"/>
    </location>
</feature>
<dbReference type="Proteomes" id="UP000039865">
    <property type="component" value="Unassembled WGS sequence"/>
</dbReference>